<sequence>MIKMIFLLIALTVNTYATARGLFGDQWQEDVVTSDGGHIRVNRSQRYGGPHWPTKAR</sequence>
<gene>
    <name evidence="2" type="ORF">WG78_19880</name>
</gene>
<evidence type="ECO:0000313" key="2">
    <source>
        <dbReference type="EMBL" id="KPC49617.1"/>
    </source>
</evidence>
<feature type="chain" id="PRO_5005849600" evidence="1">
    <location>
        <begin position="20"/>
        <end position="57"/>
    </location>
</feature>
<evidence type="ECO:0000313" key="3">
    <source>
        <dbReference type="Proteomes" id="UP000037939"/>
    </source>
</evidence>
<protein>
    <submittedName>
        <fullName evidence="2">Uncharacterized protein</fullName>
    </submittedName>
</protein>
<name>A0A0N0GL67_9NEIS</name>
<dbReference type="Proteomes" id="UP000037939">
    <property type="component" value="Unassembled WGS sequence"/>
</dbReference>
<keyword evidence="1" id="KW-0732">Signal</keyword>
<organism evidence="2 3">
    <name type="scientific">Amantichitinum ursilacus</name>
    <dbReference type="NCBI Taxonomy" id="857265"/>
    <lineage>
        <taxon>Bacteria</taxon>
        <taxon>Pseudomonadati</taxon>
        <taxon>Pseudomonadota</taxon>
        <taxon>Betaproteobacteria</taxon>
        <taxon>Neisseriales</taxon>
        <taxon>Chitinibacteraceae</taxon>
        <taxon>Amantichitinum</taxon>
    </lineage>
</organism>
<comment type="caution">
    <text evidence="2">The sequence shown here is derived from an EMBL/GenBank/DDBJ whole genome shotgun (WGS) entry which is preliminary data.</text>
</comment>
<accession>A0A0N0GL67</accession>
<evidence type="ECO:0000256" key="1">
    <source>
        <dbReference type="SAM" id="SignalP"/>
    </source>
</evidence>
<keyword evidence="3" id="KW-1185">Reference proteome</keyword>
<proteinExistence type="predicted"/>
<feature type="signal peptide" evidence="1">
    <location>
        <begin position="1"/>
        <end position="19"/>
    </location>
</feature>
<dbReference type="EMBL" id="LAQT01000036">
    <property type="protein sequence ID" value="KPC49617.1"/>
    <property type="molecule type" value="Genomic_DNA"/>
</dbReference>
<dbReference type="AlphaFoldDB" id="A0A0N0GL67"/>
<reference evidence="2 3" key="1">
    <citation type="submission" date="2015-07" db="EMBL/GenBank/DDBJ databases">
        <title>Draft genome sequence of the Amantichitinum ursilacus IGB-41, a new chitin-degrading bacterium.</title>
        <authorList>
            <person name="Kirstahler P."/>
            <person name="Guenther M."/>
            <person name="Grumaz C."/>
            <person name="Rupp S."/>
            <person name="Zibek S."/>
            <person name="Sohn K."/>
        </authorList>
    </citation>
    <scope>NUCLEOTIDE SEQUENCE [LARGE SCALE GENOMIC DNA]</scope>
    <source>
        <strain evidence="2 3">IGB-41</strain>
    </source>
</reference>
<dbReference type="STRING" id="857265.WG78_19880"/>